<sequence length="61" mass="6856">MKSLIVLLSNRVQQCALKADNPGTTALVRWSVEAASKEHIHAKLEDDSRRNDYIKVGDYIS</sequence>
<keyword evidence="2" id="KW-1185">Reference proteome</keyword>
<protein>
    <submittedName>
        <fullName evidence="1">Uncharacterized protein</fullName>
    </submittedName>
</protein>
<evidence type="ECO:0000313" key="1">
    <source>
        <dbReference type="EMBL" id="OZC11253.1"/>
    </source>
</evidence>
<organism evidence="1 2">
    <name type="scientific">Onchocerca flexuosa</name>
    <dbReference type="NCBI Taxonomy" id="387005"/>
    <lineage>
        <taxon>Eukaryota</taxon>
        <taxon>Metazoa</taxon>
        <taxon>Ecdysozoa</taxon>
        <taxon>Nematoda</taxon>
        <taxon>Chromadorea</taxon>
        <taxon>Rhabditida</taxon>
        <taxon>Spirurina</taxon>
        <taxon>Spiruromorpha</taxon>
        <taxon>Filarioidea</taxon>
        <taxon>Onchocercidae</taxon>
        <taxon>Onchocerca</taxon>
    </lineage>
</organism>
<accession>A0A238C1D0</accession>
<gene>
    <name evidence="1" type="ORF">X798_01669</name>
</gene>
<name>A0A238C1D0_9BILA</name>
<reference evidence="1 2" key="1">
    <citation type="submission" date="2015-12" db="EMBL/GenBank/DDBJ databases">
        <title>Draft genome of the nematode, Onchocerca flexuosa.</title>
        <authorList>
            <person name="Mitreva M."/>
        </authorList>
    </citation>
    <scope>NUCLEOTIDE SEQUENCE [LARGE SCALE GENOMIC DNA]</scope>
    <source>
        <strain evidence="1">Red Deer</strain>
    </source>
</reference>
<proteinExistence type="predicted"/>
<evidence type="ECO:0000313" key="2">
    <source>
        <dbReference type="Proteomes" id="UP000242913"/>
    </source>
</evidence>
<dbReference type="Proteomes" id="UP000242913">
    <property type="component" value="Unassembled WGS sequence"/>
</dbReference>
<dbReference type="AlphaFoldDB" id="A0A238C1D0"/>
<dbReference type="EMBL" id="KZ269981">
    <property type="protein sequence ID" value="OZC11253.1"/>
    <property type="molecule type" value="Genomic_DNA"/>
</dbReference>